<sequence>MGISGAFDWRAEAASALEWWRDAGVDVLVDEDPRDWTAREAAPAVASNTPQPVALAEPEPEVPLPATLEAFIDWRFGSGAPESGWVEPIVAPTGNPAAPLMVITDFPESDGETPSLLSGPAGRLFDRMLAAIGLDRDAIYFAPLCAARPITGSVPRDAEERLGELLRHHIALTAPKRLLLLGQTVSRAVIGSDGGLQRGRLQAVNQENGQSLMVATFHPRFLLTRPAAKADAWKDLQLLLEEQAE</sequence>
<evidence type="ECO:0000256" key="7">
    <source>
        <dbReference type="ARBA" id="ARBA00023204"/>
    </source>
</evidence>
<organism evidence="9 11">
    <name type="scientific">Sphingomonas koreensis</name>
    <dbReference type="NCBI Taxonomy" id="93064"/>
    <lineage>
        <taxon>Bacteria</taxon>
        <taxon>Pseudomonadati</taxon>
        <taxon>Pseudomonadota</taxon>
        <taxon>Alphaproteobacteria</taxon>
        <taxon>Sphingomonadales</taxon>
        <taxon>Sphingomonadaceae</taxon>
        <taxon>Sphingomonas</taxon>
    </lineage>
</organism>
<dbReference type="CDD" id="cd10030">
    <property type="entry name" value="UDG-F4_TTUDGA_SPO1dp_like"/>
    <property type="match status" value="1"/>
</dbReference>
<dbReference type="Proteomes" id="UP000185161">
    <property type="component" value="Chromosome"/>
</dbReference>
<dbReference type="SUPFAM" id="SSF52141">
    <property type="entry name" value="Uracil-DNA glycosylase-like"/>
    <property type="match status" value="1"/>
</dbReference>
<dbReference type="GO" id="GO:0046872">
    <property type="term" value="F:metal ion binding"/>
    <property type="evidence" value="ECO:0007669"/>
    <property type="project" value="UniProtKB-KW"/>
</dbReference>
<gene>
    <name evidence="9" type="ORF">BRX40_15310</name>
    <name evidence="10" type="ORF">CA257_17215</name>
</gene>
<dbReference type="Proteomes" id="UP000286681">
    <property type="component" value="Unassembled WGS sequence"/>
</dbReference>
<keyword evidence="3" id="KW-0227">DNA damage</keyword>
<dbReference type="EMBL" id="CP018820">
    <property type="protein sequence ID" value="APR53607.1"/>
    <property type="molecule type" value="Genomic_DNA"/>
</dbReference>
<keyword evidence="1" id="KW-0004">4Fe-4S</keyword>
<reference evidence="11" key="2">
    <citation type="submission" date="2016-12" db="EMBL/GenBank/DDBJ databases">
        <title>Whole genome sequencing of Sphingomonas sp. ABOJV.</title>
        <authorList>
            <person name="Conlan S."/>
            <person name="Thomas P.J."/>
            <person name="Mullikin J."/>
            <person name="Palmore T.N."/>
            <person name="Frank K.M."/>
            <person name="Segre J.A."/>
        </authorList>
    </citation>
    <scope>NUCLEOTIDE SEQUENCE [LARGE SCALE GENOMIC DNA]</scope>
    <source>
        <strain evidence="11">ABOJV</strain>
    </source>
</reference>
<keyword evidence="4" id="KW-0378">Hydrolase</keyword>
<dbReference type="KEGG" id="skr:BRX40_15310"/>
<evidence type="ECO:0000313" key="12">
    <source>
        <dbReference type="Proteomes" id="UP000286681"/>
    </source>
</evidence>
<dbReference type="Gene3D" id="3.40.470.10">
    <property type="entry name" value="Uracil-DNA glycosylase-like domain"/>
    <property type="match status" value="1"/>
</dbReference>
<keyword evidence="11" id="KW-1185">Reference proteome</keyword>
<evidence type="ECO:0000256" key="5">
    <source>
        <dbReference type="ARBA" id="ARBA00023004"/>
    </source>
</evidence>
<evidence type="ECO:0000256" key="4">
    <source>
        <dbReference type="ARBA" id="ARBA00022801"/>
    </source>
</evidence>
<evidence type="ECO:0000313" key="9">
    <source>
        <dbReference type="EMBL" id="APR53607.1"/>
    </source>
</evidence>
<dbReference type="SMART" id="SM00987">
    <property type="entry name" value="UreE_C"/>
    <property type="match status" value="1"/>
</dbReference>
<dbReference type="InterPro" id="IPR005122">
    <property type="entry name" value="Uracil-DNA_glycosylase-like"/>
</dbReference>
<proteinExistence type="predicted"/>
<evidence type="ECO:0000256" key="6">
    <source>
        <dbReference type="ARBA" id="ARBA00023014"/>
    </source>
</evidence>
<dbReference type="GO" id="GO:0006281">
    <property type="term" value="P:DNA repair"/>
    <property type="evidence" value="ECO:0007669"/>
    <property type="project" value="UniProtKB-KW"/>
</dbReference>
<dbReference type="STRING" id="93064.BRX40_15310"/>
<dbReference type="EMBL" id="QQWO01000016">
    <property type="protein sequence ID" value="RSV00542.1"/>
    <property type="molecule type" value="Genomic_DNA"/>
</dbReference>
<dbReference type="SMART" id="SM00986">
    <property type="entry name" value="UDG"/>
    <property type="match status" value="1"/>
</dbReference>
<dbReference type="GO" id="GO:0051539">
    <property type="term" value="F:4 iron, 4 sulfur cluster binding"/>
    <property type="evidence" value="ECO:0007669"/>
    <property type="project" value="UniProtKB-KW"/>
</dbReference>
<keyword evidence="5" id="KW-0408">Iron</keyword>
<reference evidence="9" key="1">
    <citation type="submission" date="2016-12" db="EMBL/GenBank/DDBJ databases">
        <title>Whole genome sequencing of Sphingomonas koreensis.</title>
        <authorList>
            <person name="Conlan S."/>
            <person name="Thomas P.J."/>
            <person name="Mullikin J."/>
            <person name="Palmore T.N."/>
            <person name="Frank K.M."/>
            <person name="Segre J.A."/>
        </authorList>
    </citation>
    <scope>NUCLEOTIDE SEQUENCE</scope>
    <source>
        <strain evidence="9">ABOJV</strain>
    </source>
</reference>
<dbReference type="GO" id="GO:0097506">
    <property type="term" value="F:deaminated base DNA N-glycosylase activity"/>
    <property type="evidence" value="ECO:0007669"/>
    <property type="project" value="UniProtKB-ARBA"/>
</dbReference>
<dbReference type="RefSeq" id="WP_075152186.1">
    <property type="nucleotide sequence ID" value="NZ_QLJC01000006.1"/>
</dbReference>
<dbReference type="Pfam" id="PF03167">
    <property type="entry name" value="UDG"/>
    <property type="match status" value="1"/>
</dbReference>
<evidence type="ECO:0000259" key="8">
    <source>
        <dbReference type="SMART" id="SM00986"/>
    </source>
</evidence>
<evidence type="ECO:0000313" key="11">
    <source>
        <dbReference type="Proteomes" id="UP000185161"/>
    </source>
</evidence>
<keyword evidence="2" id="KW-0479">Metal-binding</keyword>
<dbReference type="OrthoDB" id="5290748at2"/>
<reference evidence="10 12" key="3">
    <citation type="submission" date="2018-07" db="EMBL/GenBank/DDBJ databases">
        <title>Genomic and Epidemiologic Investigation of an Indolent Hospital Outbreak.</title>
        <authorList>
            <person name="Johnson R.C."/>
            <person name="Deming C."/>
            <person name="Conlan S."/>
            <person name="Zellmer C.J."/>
            <person name="Michelin A.V."/>
            <person name="Lee-Lin S."/>
            <person name="Thomas P.J."/>
            <person name="Park M."/>
            <person name="Weingarten R.A."/>
            <person name="Less J."/>
            <person name="Dekker J.P."/>
            <person name="Frank K.M."/>
            <person name="Musser K.A."/>
            <person name="Mcquiston J.R."/>
            <person name="Henderson D.K."/>
            <person name="Lau A.F."/>
            <person name="Palmore T.N."/>
            <person name="Segre J.A."/>
        </authorList>
    </citation>
    <scope>NUCLEOTIDE SEQUENCE [LARGE SCALE GENOMIC DNA]</scope>
    <source>
        <strain evidence="10 12">SK-NIH.Env10_0317</strain>
    </source>
</reference>
<keyword evidence="6" id="KW-0411">Iron-sulfur</keyword>
<dbReference type="InterPro" id="IPR051536">
    <property type="entry name" value="UDG_Type-4/5"/>
</dbReference>
<protein>
    <submittedName>
        <fullName evidence="9">Uracil-DNA glycosylase</fullName>
    </submittedName>
</protein>
<dbReference type="AlphaFoldDB" id="A0A1L6JCR3"/>
<evidence type="ECO:0000256" key="3">
    <source>
        <dbReference type="ARBA" id="ARBA00022763"/>
    </source>
</evidence>
<dbReference type="PANTHER" id="PTHR33693">
    <property type="entry name" value="TYPE-5 URACIL-DNA GLYCOSYLASE"/>
    <property type="match status" value="1"/>
</dbReference>
<feature type="domain" description="Uracil-DNA glycosylase-like" evidence="8">
    <location>
        <begin position="91"/>
        <end position="237"/>
    </location>
</feature>
<name>A0A1L6JCR3_9SPHN</name>
<accession>A0A1L6JCR3</accession>
<keyword evidence="7" id="KW-0234">DNA repair</keyword>
<dbReference type="InterPro" id="IPR036895">
    <property type="entry name" value="Uracil-DNA_glycosylase-like_sf"/>
</dbReference>
<evidence type="ECO:0000256" key="2">
    <source>
        <dbReference type="ARBA" id="ARBA00022723"/>
    </source>
</evidence>
<evidence type="ECO:0000313" key="10">
    <source>
        <dbReference type="EMBL" id="RSV00542.1"/>
    </source>
</evidence>
<dbReference type="PANTHER" id="PTHR33693:SF1">
    <property type="entry name" value="TYPE-4 URACIL-DNA GLYCOSYLASE"/>
    <property type="match status" value="1"/>
</dbReference>
<evidence type="ECO:0000256" key="1">
    <source>
        <dbReference type="ARBA" id="ARBA00022485"/>
    </source>
</evidence>